<evidence type="ECO:0000256" key="6">
    <source>
        <dbReference type="ARBA" id="ARBA00023136"/>
    </source>
</evidence>
<feature type="transmembrane region" description="Helical" evidence="7">
    <location>
        <begin position="184"/>
        <end position="202"/>
    </location>
</feature>
<accession>A0A8J3I693</accession>
<keyword evidence="6 7" id="KW-0472">Membrane</keyword>
<dbReference type="InterPro" id="IPR035906">
    <property type="entry name" value="MetI-like_sf"/>
</dbReference>
<keyword evidence="5 7" id="KW-1133">Transmembrane helix</keyword>
<dbReference type="PANTHER" id="PTHR43386">
    <property type="entry name" value="OLIGOPEPTIDE TRANSPORT SYSTEM PERMEASE PROTEIN APPC"/>
    <property type="match status" value="1"/>
</dbReference>
<dbReference type="Gene3D" id="1.10.3720.10">
    <property type="entry name" value="MetI-like"/>
    <property type="match status" value="1"/>
</dbReference>
<sequence>MNTPQKESAESQTIPSASILPPPTASAQVATLTPSEASSLSRALLPVRNALESLGRNRKATIGVCIVAIFLILAIFGPFFVQADPNAFSPDLLQEPSATHWLGTTQTGQDVFLQVLVGTRVSILWGFATGLFVTVLSVLVGLVAGYMGGIVDDALTLLVNVFLVLPGFPLAVVLAAYVPIKGPFTVAMVIALTSWAYQARVLRAQTLTMRHRDFVEAARSSGESTWRIIFFEILPNEVAIVASGFVGTAIYVILAAAGLEFLGLGDSNVVDWGTMFYWAQNNDALLLGAWWWYVAPGLCIALLGAGLALINFGIDEIANPNLRSIRGFKRMLAQIYPLGIKTAQDA</sequence>
<evidence type="ECO:0000313" key="9">
    <source>
        <dbReference type="EMBL" id="GHO47873.1"/>
    </source>
</evidence>
<dbReference type="Pfam" id="PF12911">
    <property type="entry name" value="OppC_N"/>
    <property type="match status" value="1"/>
</dbReference>
<proteinExistence type="inferred from homology"/>
<comment type="caution">
    <text evidence="9">The sequence shown here is derived from an EMBL/GenBank/DDBJ whole genome shotgun (WGS) entry which is preliminary data.</text>
</comment>
<evidence type="ECO:0000256" key="5">
    <source>
        <dbReference type="ARBA" id="ARBA00022989"/>
    </source>
</evidence>
<comment type="similarity">
    <text evidence="7">Belongs to the binding-protein-dependent transport system permease family.</text>
</comment>
<reference evidence="9" key="1">
    <citation type="submission" date="2020-10" db="EMBL/GenBank/DDBJ databases">
        <title>Taxonomic study of unclassified bacteria belonging to the class Ktedonobacteria.</title>
        <authorList>
            <person name="Yabe S."/>
            <person name="Wang C.M."/>
            <person name="Zheng Y."/>
            <person name="Sakai Y."/>
            <person name="Cavaletti L."/>
            <person name="Monciardini P."/>
            <person name="Donadio S."/>
        </authorList>
    </citation>
    <scope>NUCLEOTIDE SEQUENCE</scope>
    <source>
        <strain evidence="9">SOSP1-1</strain>
    </source>
</reference>
<keyword evidence="10" id="KW-1185">Reference proteome</keyword>
<organism evidence="9 10">
    <name type="scientific">Ktedonospora formicarum</name>
    <dbReference type="NCBI Taxonomy" id="2778364"/>
    <lineage>
        <taxon>Bacteria</taxon>
        <taxon>Bacillati</taxon>
        <taxon>Chloroflexota</taxon>
        <taxon>Ktedonobacteria</taxon>
        <taxon>Ktedonobacterales</taxon>
        <taxon>Ktedonobacteraceae</taxon>
        <taxon>Ktedonospora</taxon>
    </lineage>
</organism>
<feature type="transmembrane region" description="Helical" evidence="7">
    <location>
        <begin position="157"/>
        <end position="178"/>
    </location>
</feature>
<dbReference type="SUPFAM" id="SSF161098">
    <property type="entry name" value="MetI-like"/>
    <property type="match status" value="1"/>
</dbReference>
<feature type="domain" description="ABC transmembrane type-1" evidence="8">
    <location>
        <begin position="123"/>
        <end position="311"/>
    </location>
</feature>
<dbReference type="GO" id="GO:0071916">
    <property type="term" value="F:dipeptide transmembrane transporter activity"/>
    <property type="evidence" value="ECO:0007669"/>
    <property type="project" value="TreeGrafter"/>
</dbReference>
<evidence type="ECO:0000256" key="1">
    <source>
        <dbReference type="ARBA" id="ARBA00004651"/>
    </source>
</evidence>
<dbReference type="PANTHER" id="PTHR43386:SF1">
    <property type="entry name" value="D,D-DIPEPTIDE TRANSPORT SYSTEM PERMEASE PROTEIN DDPC-RELATED"/>
    <property type="match status" value="1"/>
</dbReference>
<feature type="transmembrane region" description="Helical" evidence="7">
    <location>
        <begin position="238"/>
        <end position="259"/>
    </location>
</feature>
<dbReference type="GO" id="GO:0005886">
    <property type="term" value="C:plasma membrane"/>
    <property type="evidence" value="ECO:0007669"/>
    <property type="project" value="UniProtKB-SubCell"/>
</dbReference>
<dbReference type="Pfam" id="PF00528">
    <property type="entry name" value="BPD_transp_1"/>
    <property type="match status" value="1"/>
</dbReference>
<keyword evidence="2 7" id="KW-0813">Transport</keyword>
<dbReference type="Proteomes" id="UP000612362">
    <property type="component" value="Unassembled WGS sequence"/>
</dbReference>
<dbReference type="AlphaFoldDB" id="A0A8J3I693"/>
<name>A0A8J3I693_9CHLR</name>
<keyword evidence="4 7" id="KW-0812">Transmembrane</keyword>
<evidence type="ECO:0000313" key="10">
    <source>
        <dbReference type="Proteomes" id="UP000612362"/>
    </source>
</evidence>
<dbReference type="RefSeq" id="WP_220197103.1">
    <property type="nucleotide sequence ID" value="NZ_BNJF01000003.1"/>
</dbReference>
<feature type="transmembrane region" description="Helical" evidence="7">
    <location>
        <begin position="60"/>
        <end position="81"/>
    </location>
</feature>
<dbReference type="EMBL" id="BNJF01000003">
    <property type="protein sequence ID" value="GHO47873.1"/>
    <property type="molecule type" value="Genomic_DNA"/>
</dbReference>
<feature type="transmembrane region" description="Helical" evidence="7">
    <location>
        <begin position="123"/>
        <end position="145"/>
    </location>
</feature>
<evidence type="ECO:0000256" key="7">
    <source>
        <dbReference type="RuleBase" id="RU363032"/>
    </source>
</evidence>
<evidence type="ECO:0000256" key="3">
    <source>
        <dbReference type="ARBA" id="ARBA00022475"/>
    </source>
</evidence>
<dbReference type="InterPro" id="IPR025966">
    <property type="entry name" value="OppC_N"/>
</dbReference>
<evidence type="ECO:0000256" key="2">
    <source>
        <dbReference type="ARBA" id="ARBA00022448"/>
    </source>
</evidence>
<protein>
    <recommendedName>
        <fullName evidence="8">ABC transmembrane type-1 domain-containing protein</fullName>
    </recommendedName>
</protein>
<dbReference type="CDD" id="cd06261">
    <property type="entry name" value="TM_PBP2"/>
    <property type="match status" value="1"/>
</dbReference>
<dbReference type="PROSITE" id="PS50928">
    <property type="entry name" value="ABC_TM1"/>
    <property type="match status" value="1"/>
</dbReference>
<dbReference type="InterPro" id="IPR000515">
    <property type="entry name" value="MetI-like"/>
</dbReference>
<keyword evidence="3" id="KW-1003">Cell membrane</keyword>
<comment type="subcellular location">
    <subcellularLocation>
        <location evidence="1 7">Cell membrane</location>
        <topology evidence="1 7">Multi-pass membrane protein</topology>
    </subcellularLocation>
</comment>
<feature type="transmembrane region" description="Helical" evidence="7">
    <location>
        <begin position="290"/>
        <end position="314"/>
    </location>
</feature>
<evidence type="ECO:0000259" key="8">
    <source>
        <dbReference type="PROSITE" id="PS50928"/>
    </source>
</evidence>
<dbReference type="InterPro" id="IPR050366">
    <property type="entry name" value="BP-dependent_transpt_permease"/>
</dbReference>
<gene>
    <name evidence="9" type="ORF">KSX_60360</name>
</gene>
<evidence type="ECO:0000256" key="4">
    <source>
        <dbReference type="ARBA" id="ARBA00022692"/>
    </source>
</evidence>